<comment type="similarity">
    <text evidence="1">Belongs to the RNase E/G family. RNase G subfamily.</text>
</comment>
<keyword evidence="8 15" id="KW-0479">Metal-binding</keyword>
<keyword evidence="2 15" id="KW-1003">Cell membrane</keyword>
<dbReference type="PANTHER" id="PTHR30001:SF1">
    <property type="entry name" value="RIBONUCLEASE E_G-LIKE PROTEIN, CHLOROPLASTIC"/>
    <property type="match status" value="1"/>
</dbReference>
<dbReference type="HAMAP" id="MF_00970">
    <property type="entry name" value="RNase_E"/>
    <property type="match status" value="1"/>
</dbReference>
<evidence type="ECO:0000256" key="6">
    <source>
        <dbReference type="ARBA" id="ARBA00022694"/>
    </source>
</evidence>
<evidence type="ECO:0000256" key="4">
    <source>
        <dbReference type="ARBA" id="ARBA00022519"/>
    </source>
</evidence>
<keyword evidence="15" id="KW-0820">tRNA-binding</keyword>
<comment type="cofactor">
    <cofactor evidence="15">
        <name>Mg(2+)</name>
        <dbReference type="ChEBI" id="CHEBI:18420"/>
    </cofactor>
    <text evidence="15">Binds 1 Mg(2+) ion per subunit.</text>
</comment>
<feature type="compositionally biased region" description="Basic and acidic residues" evidence="16">
    <location>
        <begin position="724"/>
        <end position="782"/>
    </location>
</feature>
<feature type="compositionally biased region" description="Polar residues" evidence="16">
    <location>
        <begin position="510"/>
        <end position="524"/>
    </location>
</feature>
<organism evidence="18 19">
    <name type="scientific">Variovorax soli</name>
    <dbReference type="NCBI Taxonomy" id="376815"/>
    <lineage>
        <taxon>Bacteria</taxon>
        <taxon>Pseudomonadati</taxon>
        <taxon>Pseudomonadota</taxon>
        <taxon>Betaproteobacteria</taxon>
        <taxon>Burkholderiales</taxon>
        <taxon>Comamonadaceae</taxon>
        <taxon>Variovorax</taxon>
    </lineage>
</organism>
<dbReference type="Pfam" id="PF20833">
    <property type="entry name" value="RNase_E_G_Thio"/>
    <property type="match status" value="1"/>
</dbReference>
<dbReference type="GO" id="GO:0008995">
    <property type="term" value="F:ribonuclease E activity"/>
    <property type="evidence" value="ECO:0007669"/>
    <property type="project" value="UniProtKB-EC"/>
</dbReference>
<keyword evidence="3 15" id="KW-0963">Cytoplasm</keyword>
<dbReference type="Gene3D" id="3.40.1260.20">
    <property type="entry name" value="Ribonuclease E, catalytic domain"/>
    <property type="match status" value="1"/>
</dbReference>
<keyword evidence="19" id="KW-1185">Reference proteome</keyword>
<dbReference type="NCBIfam" id="TIGR00757">
    <property type="entry name" value="RNaseEG"/>
    <property type="match status" value="1"/>
</dbReference>
<dbReference type="Gene3D" id="2.40.50.140">
    <property type="entry name" value="Nucleic acid-binding proteins"/>
    <property type="match status" value="1"/>
</dbReference>
<comment type="caution">
    <text evidence="18">The sequence shown here is derived from an EMBL/GenBank/DDBJ whole genome shotgun (WGS) entry which is preliminary data.</text>
</comment>
<name>A0ABU1NLM4_9BURK</name>
<evidence type="ECO:0000259" key="17">
    <source>
        <dbReference type="PROSITE" id="PS50126"/>
    </source>
</evidence>
<evidence type="ECO:0000256" key="8">
    <source>
        <dbReference type="ARBA" id="ARBA00022723"/>
    </source>
</evidence>
<dbReference type="PANTHER" id="PTHR30001">
    <property type="entry name" value="RIBONUCLEASE"/>
    <property type="match status" value="1"/>
</dbReference>
<feature type="region of interest" description="Required for zinc-mediated homotetramerization and catalytic activity" evidence="15">
    <location>
        <begin position="402"/>
        <end position="405"/>
    </location>
</feature>
<comment type="subunit">
    <text evidence="15">Homotetramer formed by a dimer of dimers.</text>
</comment>
<keyword evidence="7 15" id="KW-0540">Nuclease</keyword>
<proteinExistence type="inferred from homology"/>
<dbReference type="CDD" id="cd04453">
    <property type="entry name" value="S1_RNase_E"/>
    <property type="match status" value="1"/>
</dbReference>
<evidence type="ECO:0000256" key="9">
    <source>
        <dbReference type="ARBA" id="ARBA00022730"/>
    </source>
</evidence>
<feature type="compositionally biased region" description="Basic and acidic residues" evidence="16">
    <location>
        <begin position="811"/>
        <end position="840"/>
    </location>
</feature>
<feature type="region of interest" description="Disordered" evidence="16">
    <location>
        <begin position="505"/>
        <end position="561"/>
    </location>
</feature>
<evidence type="ECO:0000313" key="18">
    <source>
        <dbReference type="EMBL" id="MDR6538920.1"/>
    </source>
</evidence>
<evidence type="ECO:0000256" key="3">
    <source>
        <dbReference type="ARBA" id="ARBA00022490"/>
    </source>
</evidence>
<evidence type="ECO:0000256" key="16">
    <source>
        <dbReference type="SAM" id="MobiDB-lite"/>
    </source>
</evidence>
<dbReference type="EMBL" id="JAVDRF010000013">
    <property type="protein sequence ID" value="MDR6538920.1"/>
    <property type="molecule type" value="Genomic_DNA"/>
</dbReference>
<feature type="region of interest" description="Disordered" evidence="16">
    <location>
        <begin position="584"/>
        <end position="859"/>
    </location>
</feature>
<evidence type="ECO:0000256" key="5">
    <source>
        <dbReference type="ARBA" id="ARBA00022552"/>
    </source>
</evidence>
<dbReference type="Proteomes" id="UP001184230">
    <property type="component" value="Unassembled WGS sequence"/>
</dbReference>
<evidence type="ECO:0000256" key="2">
    <source>
        <dbReference type="ARBA" id="ARBA00022475"/>
    </source>
</evidence>
<comment type="subcellular location">
    <subcellularLocation>
        <location evidence="15">Cytoplasm</location>
    </subcellularLocation>
    <subcellularLocation>
        <location evidence="15">Cell inner membrane</location>
        <topology evidence="15">Peripheral membrane protein</topology>
        <orientation evidence="15">Cytoplasmic side</orientation>
    </subcellularLocation>
</comment>
<feature type="binding site" evidence="15">
    <location>
        <position position="344"/>
    </location>
    <ligand>
        <name>Mg(2+)</name>
        <dbReference type="ChEBI" id="CHEBI:18420"/>
        <note>catalytic</note>
    </ligand>
</feature>
<keyword evidence="13 15" id="KW-0694">RNA-binding</keyword>
<comment type="catalytic activity">
    <reaction evidence="15">
        <text>Endonucleolytic cleavage of single-stranded RNA in A- and U-rich regions.</text>
        <dbReference type="EC" id="3.1.26.12"/>
    </reaction>
</comment>
<keyword evidence="6 15" id="KW-0819">tRNA processing</keyword>
<comment type="function">
    <text evidence="15">Endoribonuclease that plays a central role in RNA processing and decay. Required for the maturation of 5S and 16S rRNAs and the majority of tRNAs. Also involved in the degradation of most mRNAs.</text>
</comment>
<gene>
    <name evidence="15" type="primary">rne</name>
    <name evidence="18" type="ORF">J2739_004715</name>
</gene>
<dbReference type="InterPro" id="IPR004659">
    <property type="entry name" value="RNase_E/G"/>
</dbReference>
<evidence type="ECO:0000256" key="13">
    <source>
        <dbReference type="ARBA" id="ARBA00022884"/>
    </source>
</evidence>
<dbReference type="InterPro" id="IPR048583">
    <property type="entry name" value="RNase_E_G_thioredoxin-like"/>
</dbReference>
<dbReference type="InterPro" id="IPR019307">
    <property type="entry name" value="RNA-bd_AU-1/RNase_E/G"/>
</dbReference>
<comment type="cofactor">
    <cofactor evidence="15">
        <name>Zn(2+)</name>
        <dbReference type="ChEBI" id="CHEBI:29105"/>
    </cofactor>
    <text evidence="15">Binds 2 Zn(2+) ions per homotetramer.</text>
</comment>
<keyword evidence="9 15" id="KW-0699">rRNA-binding</keyword>
<feature type="binding site" evidence="15">
    <location>
        <position position="402"/>
    </location>
    <ligand>
        <name>Zn(2+)</name>
        <dbReference type="ChEBI" id="CHEBI:29105"/>
        <note>ligand shared between dimeric partners</note>
    </ligand>
</feature>
<reference evidence="18 19" key="1">
    <citation type="submission" date="2023-07" db="EMBL/GenBank/DDBJ databases">
        <title>Sorghum-associated microbial communities from plants grown in Nebraska, USA.</title>
        <authorList>
            <person name="Schachtman D."/>
        </authorList>
    </citation>
    <scope>NUCLEOTIDE SEQUENCE [LARGE SCALE GENOMIC DNA]</scope>
    <source>
        <strain evidence="18 19">DS1781</strain>
    </source>
</reference>
<dbReference type="EC" id="3.1.26.12" evidence="15"/>
<keyword evidence="12 15" id="KW-0460">Magnesium</keyword>
<accession>A0ABU1NLM4</accession>
<evidence type="ECO:0000256" key="1">
    <source>
        <dbReference type="ARBA" id="ARBA00005663"/>
    </source>
</evidence>
<evidence type="ECO:0000256" key="12">
    <source>
        <dbReference type="ARBA" id="ARBA00022842"/>
    </source>
</evidence>
<dbReference type="InterPro" id="IPR003029">
    <property type="entry name" value="S1_domain"/>
</dbReference>
<protein>
    <recommendedName>
        <fullName evidence="15">Ribonuclease E</fullName>
        <shortName evidence="15">RNase E</shortName>
        <ecNumber evidence="15">3.1.26.12</ecNumber>
    </recommendedName>
</protein>
<keyword evidence="10 15" id="KW-0255">Endonuclease</keyword>
<keyword evidence="15" id="KW-0862">Zinc</keyword>
<evidence type="ECO:0000256" key="14">
    <source>
        <dbReference type="ARBA" id="ARBA00023136"/>
    </source>
</evidence>
<comment type="similarity">
    <text evidence="15">Belongs to the RNase E/G family. RNase E subfamily.</text>
</comment>
<dbReference type="PROSITE" id="PS50126">
    <property type="entry name" value="S1"/>
    <property type="match status" value="1"/>
</dbReference>
<keyword evidence="4 15" id="KW-0997">Cell inner membrane</keyword>
<dbReference type="InterPro" id="IPR028878">
    <property type="entry name" value="RNase_E"/>
</dbReference>
<feature type="compositionally biased region" description="Basic and acidic residues" evidence="16">
    <location>
        <begin position="597"/>
        <end position="692"/>
    </location>
</feature>
<dbReference type="Pfam" id="PF00575">
    <property type="entry name" value="S1"/>
    <property type="match status" value="1"/>
</dbReference>
<keyword evidence="14 15" id="KW-0472">Membrane</keyword>
<dbReference type="RefSeq" id="WP_309906179.1">
    <property type="nucleotide sequence ID" value="NZ_JAVDRF010000013.1"/>
</dbReference>
<feature type="domain" description="S1 motif" evidence="17">
    <location>
        <begin position="39"/>
        <end position="118"/>
    </location>
</feature>
<dbReference type="SUPFAM" id="SSF50249">
    <property type="entry name" value="Nucleic acid-binding proteins"/>
    <property type="match status" value="1"/>
</dbReference>
<keyword evidence="11 15" id="KW-0378">Hydrolase</keyword>
<dbReference type="SMART" id="SM00316">
    <property type="entry name" value="S1"/>
    <property type="match status" value="1"/>
</dbReference>
<dbReference type="Pfam" id="PF10150">
    <property type="entry name" value="RNase_E_G"/>
    <property type="match status" value="1"/>
</dbReference>
<evidence type="ECO:0000256" key="7">
    <source>
        <dbReference type="ARBA" id="ARBA00022722"/>
    </source>
</evidence>
<dbReference type="InterPro" id="IPR012340">
    <property type="entry name" value="NA-bd_OB-fold"/>
</dbReference>
<evidence type="ECO:0000256" key="10">
    <source>
        <dbReference type="ARBA" id="ARBA00022759"/>
    </source>
</evidence>
<evidence type="ECO:0000256" key="11">
    <source>
        <dbReference type="ARBA" id="ARBA00022801"/>
    </source>
</evidence>
<keyword evidence="5 15" id="KW-0698">rRNA processing</keyword>
<evidence type="ECO:0000256" key="15">
    <source>
        <dbReference type="HAMAP-Rule" id="MF_00970"/>
    </source>
</evidence>
<sequence length="979" mass="108048">MKRMLINATQAEERRLAIVDGQKLLDYEIEIEGREQRKGNIYKAVVTRVEPSLEACFVDYGEDRHGFLPFKEISKQYFAEGVSASQARIQDAIKEGQELVVQVEKEERGNKGAALTTFISLAGRYVVLMPNNPRGGGVSRRIEGDDRAELKEAMDQLEYPKGMSIIARTAGIGRSAPELQWDLNYLLKLWAAIDGAAKGGKGAFLIYQESSLVIRAIRDYFNHDIGDILIDTDDIYDQAQQFMAHVMPEHASRVKRYRDDAALFSRFQIEHQIESAYARTVQLPSGGAIVIDHTEALVSVDVNSARAIKGGDIEETATRTNLEAADEVARQMRLRDLGGLIVIDFIDMDESKNRREVESRLRDALRQDRARVQFGSISKFGLMEMSRQRLKPALSEGSSIPCPRCGGSGHIRDTESSALQILRIIQEESMKDNTAAVHVQVPVEVASFLLNEKRPEIAKIELKQRVTVLMVPNKTLETPNYKLERLKHDDPRLDHIEASYKMADEIEDPTSVTRRSQEPTNRQTPVIKGVLPDAPAPVVAPKPEAAQPPAATPAPVAPRPAAVEEPADAGFFGWIKRLFGATPAPAPAPVVIPVEAPKPRREGRGGRDGEGRVARDGEQRRGGRGEGRGGRDGERRGGRTGERREGERREGRETRGEARNEAQIREPREPREARAPRDGERRGRGERRDNEPRQTPADAEIQLDAQALAPTVSANDEVVAPAERAPRGRGERRERSERGADAVREAGNEGPSDAERGARGGREERPPRGERGEGRRDRRAEGTPRAAETIASAELPPAADSAADAVNGEVVPRREDDERRGRSRDRYGRDRRERAPREDAEASMAAPPIGAPDANGPAKVDALPMARTERPSTPAAPIVVEAPAPRSRALPKVQGYELPLDELAQVAEGSGLQWVNSNAERVAEVRAAIAAEPRAVHVPRERPPAIVLDEGPLILVETRRDLDNLVLPFEEPSREVRPS</sequence>
<feature type="binding site" evidence="15">
    <location>
        <position position="301"/>
    </location>
    <ligand>
        <name>Mg(2+)</name>
        <dbReference type="ChEBI" id="CHEBI:18420"/>
        <note>catalytic</note>
    </ligand>
</feature>
<feature type="binding site" evidence="15">
    <location>
        <position position="405"/>
    </location>
    <ligand>
        <name>Zn(2+)</name>
        <dbReference type="ChEBI" id="CHEBI:29105"/>
        <note>ligand shared between dimeric partners</note>
    </ligand>
</feature>
<evidence type="ECO:0000313" key="19">
    <source>
        <dbReference type="Proteomes" id="UP001184230"/>
    </source>
</evidence>